<accession>A0ABR1DTH1</accession>
<dbReference type="EMBL" id="JAVFWL010000005">
    <property type="protein sequence ID" value="KAK6753712.1"/>
    <property type="molecule type" value="Genomic_DNA"/>
</dbReference>
<dbReference type="Proteomes" id="UP001303046">
    <property type="component" value="Unassembled WGS sequence"/>
</dbReference>
<protein>
    <submittedName>
        <fullName evidence="2">Uncharacterized protein</fullName>
    </submittedName>
</protein>
<evidence type="ECO:0000313" key="3">
    <source>
        <dbReference type="Proteomes" id="UP001303046"/>
    </source>
</evidence>
<proteinExistence type="predicted"/>
<keyword evidence="3" id="KW-1185">Reference proteome</keyword>
<feature type="region of interest" description="Disordered" evidence="1">
    <location>
        <begin position="46"/>
        <end position="75"/>
    </location>
</feature>
<name>A0ABR1DTH1_NECAM</name>
<organism evidence="2 3">
    <name type="scientific">Necator americanus</name>
    <name type="common">Human hookworm</name>
    <dbReference type="NCBI Taxonomy" id="51031"/>
    <lineage>
        <taxon>Eukaryota</taxon>
        <taxon>Metazoa</taxon>
        <taxon>Ecdysozoa</taxon>
        <taxon>Nematoda</taxon>
        <taxon>Chromadorea</taxon>
        <taxon>Rhabditida</taxon>
        <taxon>Rhabditina</taxon>
        <taxon>Rhabditomorpha</taxon>
        <taxon>Strongyloidea</taxon>
        <taxon>Ancylostomatidae</taxon>
        <taxon>Bunostominae</taxon>
        <taxon>Necator</taxon>
    </lineage>
</organism>
<sequence>MPPRTLKEKNEKEVARAINQYCLVSEGSSVIPKQEITIQTTSYCNVRKPSSESTPKPGTERRITAGCPQSSQPRRVVDGISGERKMSHNASFACLLSESPAAFVDSLKVRVDGGLSRLAILPPFQWRNDPPSFSR</sequence>
<evidence type="ECO:0000256" key="1">
    <source>
        <dbReference type="SAM" id="MobiDB-lite"/>
    </source>
</evidence>
<gene>
    <name evidence="2" type="primary">Necator_chrV.g17767</name>
    <name evidence="2" type="ORF">RB195_012977</name>
</gene>
<comment type="caution">
    <text evidence="2">The sequence shown here is derived from an EMBL/GenBank/DDBJ whole genome shotgun (WGS) entry which is preliminary data.</text>
</comment>
<evidence type="ECO:0000313" key="2">
    <source>
        <dbReference type="EMBL" id="KAK6753712.1"/>
    </source>
</evidence>
<reference evidence="2 3" key="1">
    <citation type="submission" date="2023-08" db="EMBL/GenBank/DDBJ databases">
        <title>A Necator americanus chromosomal reference genome.</title>
        <authorList>
            <person name="Ilik V."/>
            <person name="Petrzelkova K.J."/>
            <person name="Pardy F."/>
            <person name="Fuh T."/>
            <person name="Niatou-Singa F.S."/>
            <person name="Gouil Q."/>
            <person name="Baker L."/>
            <person name="Ritchie M.E."/>
            <person name="Jex A.R."/>
            <person name="Gazzola D."/>
            <person name="Li H."/>
            <person name="Toshio Fujiwara R."/>
            <person name="Zhan B."/>
            <person name="Aroian R.V."/>
            <person name="Pafco B."/>
            <person name="Schwarz E.M."/>
        </authorList>
    </citation>
    <scope>NUCLEOTIDE SEQUENCE [LARGE SCALE GENOMIC DNA]</scope>
    <source>
        <strain evidence="2 3">Aroian</strain>
        <tissue evidence="2">Whole animal</tissue>
    </source>
</reference>